<proteinExistence type="predicted"/>
<dbReference type="AlphaFoldDB" id="A0AB73H447"/>
<evidence type="ECO:0000259" key="1">
    <source>
        <dbReference type="Pfam" id="PF14341"/>
    </source>
</evidence>
<reference evidence="2" key="1">
    <citation type="submission" date="2020-08" db="EMBL/GenBank/DDBJ databases">
        <title>Studying the diversity of plant-associated saprophytic bacteria and their role in host health and plant-pathogen interactions.</title>
        <authorList>
            <person name="Potnis N."/>
        </authorList>
    </citation>
    <scope>NUCLEOTIDE SEQUENCE</scope>
    <source>
        <strain evidence="2">F21</strain>
    </source>
</reference>
<comment type="caution">
    <text evidence="2">The sequence shown here is derived from an EMBL/GenBank/DDBJ whole genome shotgun (WGS) entry which is preliminary data.</text>
</comment>
<dbReference type="Proteomes" id="UP000528595">
    <property type="component" value="Unassembled WGS sequence"/>
</dbReference>
<gene>
    <name evidence="2" type="ORF">FHR65_004535</name>
</gene>
<feature type="domain" description="Type 4 fimbrial biogenesis protein PilX N-terminal" evidence="1">
    <location>
        <begin position="2"/>
        <end position="40"/>
    </location>
</feature>
<accession>A0AB73H447</accession>
<name>A0AB73H447_9XANT</name>
<dbReference type="EMBL" id="JACIIQ010000049">
    <property type="protein sequence ID" value="MBB5672925.1"/>
    <property type="molecule type" value="Genomic_DNA"/>
</dbReference>
<dbReference type="Pfam" id="PF14341">
    <property type="entry name" value="PilX_N"/>
    <property type="match status" value="1"/>
</dbReference>
<organism evidence="2">
    <name type="scientific">Xanthomonas arboricola</name>
    <dbReference type="NCBI Taxonomy" id="56448"/>
    <lineage>
        <taxon>Bacteria</taxon>
        <taxon>Pseudomonadati</taxon>
        <taxon>Pseudomonadota</taxon>
        <taxon>Gammaproteobacteria</taxon>
        <taxon>Lysobacterales</taxon>
        <taxon>Lysobacteraceae</taxon>
        <taxon>Xanthomonas</taxon>
    </lineage>
</organism>
<protein>
    <submittedName>
        <fullName evidence="2">Type IV pilus assembly protein PilX</fullName>
    </submittedName>
</protein>
<dbReference type="InterPro" id="IPR025746">
    <property type="entry name" value="PilX_N_dom"/>
</dbReference>
<sequence length="145" mass="15272">MLVLLALIGIAGIQVSGMQEKMAANYRAVNRAFEEAEGVVRNAENSVENISNRTTAPTGTTSSVASGDINRVCDDGFDPMQWAQAQTSARAVNVRQIDQCIQGEANIGMGQPVDPASPVFQITGVAADDQNNASSEAAVDTIFKL</sequence>
<evidence type="ECO:0000313" key="2">
    <source>
        <dbReference type="EMBL" id="MBB5672925.1"/>
    </source>
</evidence>